<dbReference type="GO" id="GO:0016036">
    <property type="term" value="P:cellular response to phosphate starvation"/>
    <property type="evidence" value="ECO:0007669"/>
    <property type="project" value="InterPro"/>
</dbReference>
<feature type="transmembrane region" description="Helical" evidence="7">
    <location>
        <begin position="6"/>
        <end position="25"/>
    </location>
</feature>
<accession>A0A4U9HTM6</accession>
<comment type="caution">
    <text evidence="7">Lacks conserved residue(s) required for the propagation of feature annotation.</text>
</comment>
<feature type="transmembrane region" description="Helical" evidence="7">
    <location>
        <begin position="114"/>
        <end position="131"/>
    </location>
</feature>
<keyword evidence="6 7" id="KW-0472">Membrane</keyword>
<evidence type="ECO:0000256" key="4">
    <source>
        <dbReference type="ARBA" id="ARBA00022692"/>
    </source>
</evidence>
<feature type="transmembrane region" description="Helical" evidence="7">
    <location>
        <begin position="137"/>
        <end position="156"/>
    </location>
</feature>
<feature type="transmembrane region" description="Helical" evidence="7">
    <location>
        <begin position="46"/>
        <end position="63"/>
    </location>
</feature>
<dbReference type="InterPro" id="IPR009315">
    <property type="entry name" value="P_starv_induced_PsiE"/>
</dbReference>
<dbReference type="GO" id="GO:0005886">
    <property type="term" value="C:plasma membrane"/>
    <property type="evidence" value="ECO:0007669"/>
    <property type="project" value="UniProtKB-SubCell"/>
</dbReference>
<evidence type="ECO:0000256" key="3">
    <source>
        <dbReference type="ARBA" id="ARBA00022475"/>
    </source>
</evidence>
<evidence type="ECO:0000313" key="8">
    <source>
        <dbReference type="EMBL" id="VTP67898.1"/>
    </source>
</evidence>
<dbReference type="InterPro" id="IPR020948">
    <property type="entry name" value="P_starv_induced_PsiE-like"/>
</dbReference>
<gene>
    <name evidence="7 8" type="primary">psiE</name>
    <name evidence="8" type="ORF">NCTC12971_05341</name>
</gene>
<dbReference type="AlphaFoldDB" id="A0A4U9HTM6"/>
<dbReference type="NCBIfam" id="NF002765">
    <property type="entry name" value="PRK02833.1-3"/>
    <property type="match status" value="1"/>
</dbReference>
<keyword evidence="3 7" id="KW-1003">Cell membrane</keyword>
<evidence type="ECO:0000256" key="2">
    <source>
        <dbReference type="ARBA" id="ARBA00005632"/>
    </source>
</evidence>
<feature type="transmembrane region" description="Helical" evidence="7">
    <location>
        <begin position="83"/>
        <end position="102"/>
    </location>
</feature>
<dbReference type="EMBL" id="LR590463">
    <property type="protein sequence ID" value="VTP67898.1"/>
    <property type="molecule type" value="Genomic_DNA"/>
</dbReference>
<dbReference type="NCBIfam" id="NF002764">
    <property type="entry name" value="PRK02833.1-2"/>
    <property type="match status" value="1"/>
</dbReference>
<evidence type="ECO:0000256" key="7">
    <source>
        <dbReference type="HAMAP-Rule" id="MF_01048"/>
    </source>
</evidence>
<keyword evidence="5 7" id="KW-1133">Transmembrane helix</keyword>
<organism evidence="8 9">
    <name type="scientific">Serratia rubidaea</name>
    <name type="common">Serratia marinorubra</name>
    <dbReference type="NCBI Taxonomy" id="61652"/>
    <lineage>
        <taxon>Bacteria</taxon>
        <taxon>Pseudomonadati</taxon>
        <taxon>Pseudomonadota</taxon>
        <taxon>Gammaproteobacteria</taxon>
        <taxon>Enterobacterales</taxon>
        <taxon>Yersiniaceae</taxon>
        <taxon>Serratia</taxon>
    </lineage>
</organism>
<evidence type="ECO:0000256" key="5">
    <source>
        <dbReference type="ARBA" id="ARBA00022989"/>
    </source>
</evidence>
<dbReference type="Proteomes" id="UP000307968">
    <property type="component" value="Chromosome"/>
</dbReference>
<protein>
    <recommendedName>
        <fullName evidence="7">Protein PsiE homolog</fullName>
    </recommendedName>
</protein>
<dbReference type="Pfam" id="PF06146">
    <property type="entry name" value="PsiE"/>
    <property type="match status" value="1"/>
</dbReference>
<name>A0A4U9HTM6_SERRU</name>
<keyword evidence="4 7" id="KW-0812">Transmembrane</keyword>
<evidence type="ECO:0000256" key="6">
    <source>
        <dbReference type="ARBA" id="ARBA00023136"/>
    </source>
</evidence>
<dbReference type="PANTHER" id="PTHR37819">
    <property type="entry name" value="PROTEIN PSIE"/>
    <property type="match status" value="1"/>
</dbReference>
<reference evidence="8 9" key="1">
    <citation type="submission" date="2019-05" db="EMBL/GenBank/DDBJ databases">
        <authorList>
            <consortium name="Pathogen Informatics"/>
        </authorList>
    </citation>
    <scope>NUCLEOTIDE SEQUENCE [LARGE SCALE GENOMIC DNA]</scope>
    <source>
        <strain evidence="8 9">NCTC12971</strain>
    </source>
</reference>
<comment type="similarity">
    <text evidence="2 7">Belongs to the PsiE family.</text>
</comment>
<dbReference type="PANTHER" id="PTHR37819:SF1">
    <property type="entry name" value="PROTEIN PSIE"/>
    <property type="match status" value="1"/>
</dbReference>
<proteinExistence type="inferred from homology"/>
<evidence type="ECO:0000313" key="9">
    <source>
        <dbReference type="Proteomes" id="UP000307968"/>
    </source>
</evidence>
<dbReference type="HAMAP" id="MF_01048">
    <property type="entry name" value="PsiE"/>
    <property type="match status" value="1"/>
</dbReference>
<sequence>MRGGIGVIFKIIPIFRCGSFFWGLGWREIWQKTSRSIAIAKGLQRVLNVGLLLLAAILVVFLVKETIHLAKVLFINNEESSSYLLIEGIVIYFLYFEFIALIVKYFESGYHFPLRYFIYIGITAIIRLIIVDHKNPFDTLIYAGAILLLVVTLYLANTDRLKRE</sequence>
<evidence type="ECO:0000256" key="1">
    <source>
        <dbReference type="ARBA" id="ARBA00004429"/>
    </source>
</evidence>
<comment type="subcellular location">
    <subcellularLocation>
        <location evidence="1">Cell inner membrane</location>
        <topology evidence="1">Multi-pass membrane protein</topology>
    </subcellularLocation>
    <subcellularLocation>
        <location evidence="7">Cell membrane</location>
        <topology evidence="7">Multi-pass membrane protein</topology>
    </subcellularLocation>
</comment>